<dbReference type="VEuPathDB" id="FungiDB:A1Q1_01293"/>
<accession>J5QXA6</accession>
<sequence length="252" mass="27491">MNPDHESVVAATYQYVVVAVVACGVFAAGVTTIMLRRHRRQQLLAAARGGGDGRVVFGDDGYLYDMPGAPRVNTAGRTRRKKLGPTPKIWDAEVGGEYAEEADEEIGWEEQKNMGVGLQVGLAASAASSRATRSLQPVSVAVPAHEAETEDQPYVDVAVLIAMPDPSLSYSTDEEYPTFRPPKVLNDDEYEFPPMAVSSLRVPVSTAWADLDALRPPPKERRKKKPAPPQPPRQSAFRRFLMSASTSAARQR</sequence>
<evidence type="ECO:0000256" key="1">
    <source>
        <dbReference type="SAM" id="MobiDB-lite"/>
    </source>
</evidence>
<dbReference type="KEGG" id="tasa:A1Q1_01293"/>
<gene>
    <name evidence="3" type="ORF">A1Q1_01293</name>
</gene>
<dbReference type="Proteomes" id="UP000002748">
    <property type="component" value="Unassembled WGS sequence"/>
</dbReference>
<dbReference type="HOGENOM" id="CLU_1103426_0_0_1"/>
<dbReference type="GeneID" id="25984807"/>
<dbReference type="AlphaFoldDB" id="J5QXA6"/>
<keyword evidence="2" id="KW-0812">Transmembrane</keyword>
<dbReference type="RefSeq" id="XP_014179841.1">
    <property type="nucleotide sequence ID" value="XM_014324366.1"/>
</dbReference>
<feature type="compositionally biased region" description="Polar residues" evidence="1">
    <location>
        <begin position="243"/>
        <end position="252"/>
    </location>
</feature>
<organism evidence="3 4">
    <name type="scientific">Trichosporon asahii var. asahii (strain ATCC 90039 / CBS 2479 / JCM 2466 / KCTC 7840 / NBRC 103889/ NCYC 2677 / UAMH 7654)</name>
    <name type="common">Yeast</name>
    <dbReference type="NCBI Taxonomy" id="1186058"/>
    <lineage>
        <taxon>Eukaryota</taxon>
        <taxon>Fungi</taxon>
        <taxon>Dikarya</taxon>
        <taxon>Basidiomycota</taxon>
        <taxon>Agaricomycotina</taxon>
        <taxon>Tremellomycetes</taxon>
        <taxon>Trichosporonales</taxon>
        <taxon>Trichosporonaceae</taxon>
        <taxon>Trichosporon</taxon>
    </lineage>
</organism>
<protein>
    <submittedName>
        <fullName evidence="3">Uncharacterized protein</fullName>
    </submittedName>
</protein>
<feature type="transmembrane region" description="Helical" evidence="2">
    <location>
        <begin position="12"/>
        <end position="35"/>
    </location>
</feature>
<proteinExistence type="predicted"/>
<evidence type="ECO:0000256" key="2">
    <source>
        <dbReference type="SAM" id="Phobius"/>
    </source>
</evidence>
<feature type="region of interest" description="Disordered" evidence="1">
    <location>
        <begin position="208"/>
        <end position="252"/>
    </location>
</feature>
<reference evidence="3 4" key="1">
    <citation type="journal article" date="2012" name="Eukaryot. Cell">
        <title>Draft genome sequence of CBS 2479, the standard type strain of Trichosporon asahii.</title>
        <authorList>
            <person name="Yang R.Y."/>
            <person name="Li H.T."/>
            <person name="Zhu H."/>
            <person name="Zhou G.P."/>
            <person name="Wang M."/>
            <person name="Wang L."/>
        </authorList>
    </citation>
    <scope>NUCLEOTIDE SEQUENCE [LARGE SCALE GENOMIC DNA]</scope>
    <source>
        <strain evidence="4">ATCC 90039 / CBS 2479 / JCM 2466 / KCTC 7840 / NCYC 2677 / UAMH 7654</strain>
    </source>
</reference>
<keyword evidence="2" id="KW-0472">Membrane</keyword>
<evidence type="ECO:0000313" key="4">
    <source>
        <dbReference type="Proteomes" id="UP000002748"/>
    </source>
</evidence>
<comment type="caution">
    <text evidence="3">The sequence shown here is derived from an EMBL/GenBank/DDBJ whole genome shotgun (WGS) entry which is preliminary data.</text>
</comment>
<evidence type="ECO:0000313" key="3">
    <source>
        <dbReference type="EMBL" id="EJT49578.1"/>
    </source>
</evidence>
<keyword evidence="2" id="KW-1133">Transmembrane helix</keyword>
<dbReference type="EMBL" id="ALBS01000167">
    <property type="protein sequence ID" value="EJT49578.1"/>
    <property type="molecule type" value="Genomic_DNA"/>
</dbReference>
<name>J5QXA6_TRIAS</name>